<reference evidence="2" key="1">
    <citation type="submission" date="2013-03" db="EMBL/GenBank/DDBJ databases">
        <title>The Genome Sequence of Anopheles dirus WRAIR2.</title>
        <authorList>
            <consortium name="The Broad Institute Genomics Platform"/>
            <person name="Neafsey D.E."/>
            <person name="Walton C."/>
            <person name="Walker B."/>
            <person name="Young S.K."/>
            <person name="Zeng Q."/>
            <person name="Gargeya S."/>
            <person name="Fitzgerald M."/>
            <person name="Haas B."/>
            <person name="Abouelleil A."/>
            <person name="Allen A.W."/>
            <person name="Alvarado L."/>
            <person name="Arachchi H.M."/>
            <person name="Berlin A.M."/>
            <person name="Chapman S.B."/>
            <person name="Gainer-Dewar J."/>
            <person name="Goldberg J."/>
            <person name="Griggs A."/>
            <person name="Gujja S."/>
            <person name="Hansen M."/>
            <person name="Howarth C."/>
            <person name="Imamovic A."/>
            <person name="Ireland A."/>
            <person name="Larimer J."/>
            <person name="McCowan C."/>
            <person name="Murphy C."/>
            <person name="Pearson M."/>
            <person name="Poon T.W."/>
            <person name="Priest M."/>
            <person name="Roberts A."/>
            <person name="Saif S."/>
            <person name="Shea T."/>
            <person name="Sisk P."/>
            <person name="Sykes S."/>
            <person name="Wortman J."/>
            <person name="Nusbaum C."/>
            <person name="Birren B."/>
        </authorList>
    </citation>
    <scope>NUCLEOTIDE SEQUENCE [LARGE SCALE GENOMIC DNA]</scope>
    <source>
        <strain evidence="2">WRAIR2</strain>
    </source>
</reference>
<dbReference type="Proteomes" id="UP000075884">
    <property type="component" value="Unassembled WGS sequence"/>
</dbReference>
<dbReference type="EnsemblMetazoa" id="ADIR014196-RB">
    <property type="protein sequence ID" value="ADIR014196-PB"/>
    <property type="gene ID" value="ADIR014196"/>
</dbReference>
<sequence length="66" mass="7280">MLVRAPSSGVRKHIWIGLNRMLSGNGTLRQMPESIMPGCRQLAVTAVPSSRRASSRVNMMLAHFDT</sequence>
<reference evidence="1" key="2">
    <citation type="submission" date="2020-05" db="UniProtKB">
        <authorList>
            <consortium name="EnsemblMetazoa"/>
        </authorList>
    </citation>
    <scope>IDENTIFICATION</scope>
    <source>
        <strain evidence="1">WRAIR2</strain>
    </source>
</reference>
<keyword evidence="2" id="KW-1185">Reference proteome</keyword>
<proteinExistence type="predicted"/>
<dbReference type="EnsemblMetazoa" id="ADIR014196-RA">
    <property type="protein sequence ID" value="ADIR014196-PA"/>
    <property type="gene ID" value="ADIR014196"/>
</dbReference>
<evidence type="ECO:0000313" key="1">
    <source>
        <dbReference type="EnsemblMetazoa" id="ADIR014196-PA"/>
    </source>
</evidence>
<protein>
    <submittedName>
        <fullName evidence="1">Uncharacterized protein</fullName>
    </submittedName>
</protein>
<name>A0A182NWB8_9DIPT</name>
<dbReference type="VEuPathDB" id="VectorBase:ADIR014196"/>
<evidence type="ECO:0000313" key="2">
    <source>
        <dbReference type="Proteomes" id="UP000075884"/>
    </source>
</evidence>
<dbReference type="AlphaFoldDB" id="A0A182NWB8"/>
<accession>A0A182NWB8</accession>
<organism evidence="1 2">
    <name type="scientific">Anopheles dirus</name>
    <dbReference type="NCBI Taxonomy" id="7168"/>
    <lineage>
        <taxon>Eukaryota</taxon>
        <taxon>Metazoa</taxon>
        <taxon>Ecdysozoa</taxon>
        <taxon>Arthropoda</taxon>
        <taxon>Hexapoda</taxon>
        <taxon>Insecta</taxon>
        <taxon>Pterygota</taxon>
        <taxon>Neoptera</taxon>
        <taxon>Endopterygota</taxon>
        <taxon>Diptera</taxon>
        <taxon>Nematocera</taxon>
        <taxon>Culicoidea</taxon>
        <taxon>Culicidae</taxon>
        <taxon>Anophelinae</taxon>
        <taxon>Anopheles</taxon>
    </lineage>
</organism>